<sequence length="104" mass="11619">MASVKEIAFFFVKTEALCLQSCVVLLLVFLPFSLLVSRAGLNFLPSDYDSSPDMPSVLDLRNAMSSQQLAVSFFGPVVVCWPDRNWVLIRRSICNWVNDKVTSG</sequence>
<dbReference type="EMBL" id="JAUTDP010000014">
    <property type="protein sequence ID" value="KAK3388968.1"/>
    <property type="molecule type" value="Genomic_DNA"/>
</dbReference>
<dbReference type="AlphaFoldDB" id="A0AAE0NWA1"/>
<accession>A0AAE0NWA1</accession>
<organism evidence="1 2">
    <name type="scientific">Sordaria brevicollis</name>
    <dbReference type="NCBI Taxonomy" id="83679"/>
    <lineage>
        <taxon>Eukaryota</taxon>
        <taxon>Fungi</taxon>
        <taxon>Dikarya</taxon>
        <taxon>Ascomycota</taxon>
        <taxon>Pezizomycotina</taxon>
        <taxon>Sordariomycetes</taxon>
        <taxon>Sordariomycetidae</taxon>
        <taxon>Sordariales</taxon>
        <taxon>Sordariaceae</taxon>
        <taxon>Sordaria</taxon>
    </lineage>
</organism>
<protein>
    <submittedName>
        <fullName evidence="1">Uncharacterized protein</fullName>
    </submittedName>
</protein>
<keyword evidence="2" id="KW-1185">Reference proteome</keyword>
<evidence type="ECO:0000313" key="1">
    <source>
        <dbReference type="EMBL" id="KAK3388968.1"/>
    </source>
</evidence>
<dbReference type="Proteomes" id="UP001281003">
    <property type="component" value="Unassembled WGS sequence"/>
</dbReference>
<reference evidence="1" key="2">
    <citation type="submission" date="2023-07" db="EMBL/GenBank/DDBJ databases">
        <authorList>
            <consortium name="Lawrence Berkeley National Laboratory"/>
            <person name="Haridas S."/>
            <person name="Hensen N."/>
            <person name="Bonometti L."/>
            <person name="Westerberg I."/>
            <person name="Brannstrom I.O."/>
            <person name="Guillou S."/>
            <person name="Cros-Aarteil S."/>
            <person name="Calhoun S."/>
            <person name="Kuo A."/>
            <person name="Mondo S."/>
            <person name="Pangilinan J."/>
            <person name="Riley R."/>
            <person name="LaButti K."/>
            <person name="Andreopoulos B."/>
            <person name="Lipzen A."/>
            <person name="Chen C."/>
            <person name="Yanf M."/>
            <person name="Daum C."/>
            <person name="Ng V."/>
            <person name="Clum A."/>
            <person name="Steindorff A."/>
            <person name="Ohm R."/>
            <person name="Martin F."/>
            <person name="Silar P."/>
            <person name="Natvig D."/>
            <person name="Lalanne C."/>
            <person name="Gautier V."/>
            <person name="Ament-velasquez S.L."/>
            <person name="Kruys A."/>
            <person name="Hutchinson M.I."/>
            <person name="Powell A.J."/>
            <person name="Barry K."/>
            <person name="Miller A.N."/>
            <person name="Grigoriev I.V."/>
            <person name="Debuchy R."/>
            <person name="Gladieux P."/>
            <person name="Thoren M.H."/>
            <person name="Johannesson H."/>
        </authorList>
    </citation>
    <scope>NUCLEOTIDE SEQUENCE</scope>
    <source>
        <strain evidence="1">FGSC 1904</strain>
    </source>
</reference>
<reference evidence="1" key="1">
    <citation type="journal article" date="2023" name="Mol. Phylogenet. Evol.">
        <title>Genome-scale phylogeny and comparative genomics of the fungal order Sordariales.</title>
        <authorList>
            <person name="Hensen N."/>
            <person name="Bonometti L."/>
            <person name="Westerberg I."/>
            <person name="Brannstrom I.O."/>
            <person name="Guillou S."/>
            <person name="Cros-Aarteil S."/>
            <person name="Calhoun S."/>
            <person name="Haridas S."/>
            <person name="Kuo A."/>
            <person name="Mondo S."/>
            <person name="Pangilinan J."/>
            <person name="Riley R."/>
            <person name="LaButti K."/>
            <person name="Andreopoulos B."/>
            <person name="Lipzen A."/>
            <person name="Chen C."/>
            <person name="Yan M."/>
            <person name="Daum C."/>
            <person name="Ng V."/>
            <person name="Clum A."/>
            <person name="Steindorff A."/>
            <person name="Ohm R.A."/>
            <person name="Martin F."/>
            <person name="Silar P."/>
            <person name="Natvig D.O."/>
            <person name="Lalanne C."/>
            <person name="Gautier V."/>
            <person name="Ament-Velasquez S.L."/>
            <person name="Kruys A."/>
            <person name="Hutchinson M.I."/>
            <person name="Powell A.J."/>
            <person name="Barry K."/>
            <person name="Miller A.N."/>
            <person name="Grigoriev I.V."/>
            <person name="Debuchy R."/>
            <person name="Gladieux P."/>
            <person name="Hiltunen Thoren M."/>
            <person name="Johannesson H."/>
        </authorList>
    </citation>
    <scope>NUCLEOTIDE SEQUENCE</scope>
    <source>
        <strain evidence="1">FGSC 1904</strain>
    </source>
</reference>
<name>A0AAE0NWA1_SORBR</name>
<evidence type="ECO:0000313" key="2">
    <source>
        <dbReference type="Proteomes" id="UP001281003"/>
    </source>
</evidence>
<comment type="caution">
    <text evidence="1">The sequence shown here is derived from an EMBL/GenBank/DDBJ whole genome shotgun (WGS) entry which is preliminary data.</text>
</comment>
<proteinExistence type="predicted"/>
<gene>
    <name evidence="1" type="ORF">B0T20DRAFT_90104</name>
</gene>